<name>A0A1V9FHA7_9BACT</name>
<dbReference type="EMBL" id="LWBP01000191">
    <property type="protein sequence ID" value="OQP57586.1"/>
    <property type="molecule type" value="Genomic_DNA"/>
</dbReference>
<sequence length="194" mass="21941">MNRFVWVLLLSATVACSKKQTHLPATKENPYAGYTEYLIPAKQHYATNNVYQTIDKKELHFTAIFDSSCIYTNNNAENAYDINKLYGFSDCGSLHHENSARVGWLWNGKMIELYAYCYTNGIRKSALLGTTLIGTPAELSISIQPNQYLFTCNGSKTTLQRHCNSSNILGYKLYPYFGGNETAPHDIHVFIKES</sequence>
<accession>A0A1V9FHA7</accession>
<dbReference type="Proteomes" id="UP000192276">
    <property type="component" value="Unassembled WGS sequence"/>
</dbReference>
<evidence type="ECO:0000313" key="1">
    <source>
        <dbReference type="EMBL" id="OQP57586.1"/>
    </source>
</evidence>
<organism evidence="1 2">
    <name type="scientific">Niastella populi</name>
    <dbReference type="NCBI Taxonomy" id="550983"/>
    <lineage>
        <taxon>Bacteria</taxon>
        <taxon>Pseudomonadati</taxon>
        <taxon>Bacteroidota</taxon>
        <taxon>Chitinophagia</taxon>
        <taxon>Chitinophagales</taxon>
        <taxon>Chitinophagaceae</taxon>
        <taxon>Niastella</taxon>
    </lineage>
</organism>
<dbReference type="STRING" id="550983.A4R26_23970"/>
<comment type="caution">
    <text evidence="1">The sequence shown here is derived from an EMBL/GenBank/DDBJ whole genome shotgun (WGS) entry which is preliminary data.</text>
</comment>
<evidence type="ECO:0000313" key="2">
    <source>
        <dbReference type="Proteomes" id="UP000192276"/>
    </source>
</evidence>
<dbReference type="RefSeq" id="WP_081167132.1">
    <property type="nucleotide sequence ID" value="NZ_LWBP01000191.1"/>
</dbReference>
<reference evidence="2" key="1">
    <citation type="submission" date="2016-04" db="EMBL/GenBank/DDBJ databases">
        <authorList>
            <person name="Chen L."/>
            <person name="Zhuang W."/>
            <person name="Wang G."/>
        </authorList>
    </citation>
    <scope>NUCLEOTIDE SEQUENCE [LARGE SCALE GENOMIC DNA]</scope>
    <source>
        <strain evidence="2">208</strain>
    </source>
</reference>
<protein>
    <recommendedName>
        <fullName evidence="3">Lipoprotein</fullName>
    </recommendedName>
</protein>
<proteinExistence type="predicted"/>
<dbReference type="PROSITE" id="PS51257">
    <property type="entry name" value="PROKAR_LIPOPROTEIN"/>
    <property type="match status" value="1"/>
</dbReference>
<dbReference type="AlphaFoldDB" id="A0A1V9FHA7"/>
<keyword evidence="2" id="KW-1185">Reference proteome</keyword>
<dbReference type="OrthoDB" id="652507at2"/>
<gene>
    <name evidence="1" type="ORF">A4R26_23970</name>
</gene>
<evidence type="ECO:0008006" key="3">
    <source>
        <dbReference type="Google" id="ProtNLM"/>
    </source>
</evidence>